<dbReference type="Proteomes" id="UP001597463">
    <property type="component" value="Unassembled WGS sequence"/>
</dbReference>
<feature type="region of interest" description="Disordered" evidence="1">
    <location>
        <begin position="57"/>
        <end position="78"/>
    </location>
</feature>
<evidence type="ECO:0000256" key="1">
    <source>
        <dbReference type="SAM" id="MobiDB-lite"/>
    </source>
</evidence>
<evidence type="ECO:0000313" key="3">
    <source>
        <dbReference type="Proteomes" id="UP001597463"/>
    </source>
</evidence>
<evidence type="ECO:0000313" key="2">
    <source>
        <dbReference type="EMBL" id="MFD2755416.1"/>
    </source>
</evidence>
<accession>A0ABW5UPA2</accession>
<organism evidence="2 3">
    <name type="scientific">Comamonas terrae</name>
    <dbReference type="NCBI Taxonomy" id="673548"/>
    <lineage>
        <taxon>Bacteria</taxon>
        <taxon>Pseudomonadati</taxon>
        <taxon>Pseudomonadota</taxon>
        <taxon>Betaproteobacteria</taxon>
        <taxon>Burkholderiales</taxon>
        <taxon>Comamonadaceae</taxon>
        <taxon>Comamonas</taxon>
    </lineage>
</organism>
<dbReference type="EMBL" id="JBHUMV010000007">
    <property type="protein sequence ID" value="MFD2755416.1"/>
    <property type="molecule type" value="Genomic_DNA"/>
</dbReference>
<proteinExistence type="predicted"/>
<keyword evidence="3" id="KW-1185">Reference proteome</keyword>
<dbReference type="RefSeq" id="WP_157082163.1">
    <property type="nucleotide sequence ID" value="NZ_BCNT01000018.1"/>
</dbReference>
<gene>
    <name evidence="2" type="ORF">ACFSW6_15070</name>
</gene>
<name>A0ABW5UPA2_9BURK</name>
<comment type="caution">
    <text evidence="2">The sequence shown here is derived from an EMBL/GenBank/DDBJ whole genome shotgun (WGS) entry which is preliminary data.</text>
</comment>
<sequence length="78" mass="8544">MNDSIFLALHWAAEIYGRAPLSRRAAALHYKASGIDDEKAFKQRLLELIQTSPTFPLPADFRTEQAREPAATGTAAGT</sequence>
<protein>
    <submittedName>
        <fullName evidence="2">Uncharacterized protein</fullName>
    </submittedName>
</protein>
<reference evidence="3" key="1">
    <citation type="journal article" date="2019" name="Int. J. Syst. Evol. Microbiol.">
        <title>The Global Catalogue of Microorganisms (GCM) 10K type strain sequencing project: providing services to taxonomists for standard genome sequencing and annotation.</title>
        <authorList>
            <consortium name="The Broad Institute Genomics Platform"/>
            <consortium name="The Broad Institute Genome Sequencing Center for Infectious Disease"/>
            <person name="Wu L."/>
            <person name="Ma J."/>
        </authorList>
    </citation>
    <scope>NUCLEOTIDE SEQUENCE [LARGE SCALE GENOMIC DNA]</scope>
    <source>
        <strain evidence="3">TISTR 1906</strain>
    </source>
</reference>